<dbReference type="AlphaFoldDB" id="A0A6G1EVV6"/>
<evidence type="ECO:0000313" key="3">
    <source>
        <dbReference type="Proteomes" id="UP000479710"/>
    </source>
</evidence>
<evidence type="ECO:0000313" key="2">
    <source>
        <dbReference type="EMBL" id="KAF0928719.1"/>
    </source>
</evidence>
<evidence type="ECO:0000256" key="1">
    <source>
        <dbReference type="SAM" id="MobiDB-lite"/>
    </source>
</evidence>
<keyword evidence="3" id="KW-1185">Reference proteome</keyword>
<dbReference type="InterPro" id="IPR053052">
    <property type="entry name" value="Imprinting_Balance_Reg"/>
</dbReference>
<sequence length="195" mass="20996">MVGLALADDPTGPGADDRRRLPTEGPNPYVVLGLDSANPASRNGNVVHSSYCRLSLLLNRSHPDRPCLHAFTDASHLVADAWAFLFNPIRKAFLDSDLDTAAAVTEAHAPLAAPSPQKQQPPPQRQPRSPQPASPPSVPAAPPVASAVTPPPRPKRGRPPRAKPQTMPEQQQEAEVPSPHALMFWTACPSYYNLH</sequence>
<gene>
    <name evidence="2" type="ORF">E2562_006141</name>
</gene>
<dbReference type="PANTHER" id="PTHR45496:SF33">
    <property type="entry name" value="J DOMAIN-CONTAINING PROTEIN"/>
    <property type="match status" value="1"/>
</dbReference>
<feature type="region of interest" description="Disordered" evidence="1">
    <location>
        <begin position="1"/>
        <end position="25"/>
    </location>
</feature>
<proteinExistence type="predicted"/>
<protein>
    <recommendedName>
        <fullName evidence="4">J domain-containing protein</fullName>
    </recommendedName>
</protein>
<dbReference type="InterPro" id="IPR036869">
    <property type="entry name" value="J_dom_sf"/>
</dbReference>
<dbReference type="EMBL" id="SPHZ02000002">
    <property type="protein sequence ID" value="KAF0928719.1"/>
    <property type="molecule type" value="Genomic_DNA"/>
</dbReference>
<evidence type="ECO:0008006" key="4">
    <source>
        <dbReference type="Google" id="ProtNLM"/>
    </source>
</evidence>
<feature type="compositionally biased region" description="Pro residues" evidence="1">
    <location>
        <begin position="119"/>
        <end position="142"/>
    </location>
</feature>
<dbReference type="SUPFAM" id="SSF46565">
    <property type="entry name" value="Chaperone J-domain"/>
    <property type="match status" value="1"/>
</dbReference>
<organism evidence="2 3">
    <name type="scientific">Oryza meyeriana var. granulata</name>
    <dbReference type="NCBI Taxonomy" id="110450"/>
    <lineage>
        <taxon>Eukaryota</taxon>
        <taxon>Viridiplantae</taxon>
        <taxon>Streptophyta</taxon>
        <taxon>Embryophyta</taxon>
        <taxon>Tracheophyta</taxon>
        <taxon>Spermatophyta</taxon>
        <taxon>Magnoliopsida</taxon>
        <taxon>Liliopsida</taxon>
        <taxon>Poales</taxon>
        <taxon>Poaceae</taxon>
        <taxon>BOP clade</taxon>
        <taxon>Oryzoideae</taxon>
        <taxon>Oryzeae</taxon>
        <taxon>Oryzinae</taxon>
        <taxon>Oryza</taxon>
        <taxon>Oryza meyeriana</taxon>
    </lineage>
</organism>
<accession>A0A6G1EVV6</accession>
<dbReference type="PANTHER" id="PTHR45496">
    <property type="entry name" value="CHAPERONE DNAJ-DOMAIN SUPERFAMILY PROTEIN"/>
    <property type="match status" value="1"/>
</dbReference>
<comment type="caution">
    <text evidence="2">The sequence shown here is derived from an EMBL/GenBank/DDBJ whole genome shotgun (WGS) entry which is preliminary data.</text>
</comment>
<dbReference type="Proteomes" id="UP000479710">
    <property type="component" value="Unassembled WGS sequence"/>
</dbReference>
<reference evidence="2 3" key="1">
    <citation type="submission" date="2019-11" db="EMBL/GenBank/DDBJ databases">
        <title>Whole genome sequence of Oryza granulata.</title>
        <authorList>
            <person name="Li W."/>
        </authorList>
    </citation>
    <scope>NUCLEOTIDE SEQUENCE [LARGE SCALE GENOMIC DNA]</scope>
    <source>
        <strain evidence="3">cv. Menghai</strain>
        <tissue evidence="2">Leaf</tissue>
    </source>
</reference>
<name>A0A6G1EVV6_9ORYZ</name>
<dbReference type="OrthoDB" id="10250354at2759"/>
<feature type="region of interest" description="Disordered" evidence="1">
    <location>
        <begin position="110"/>
        <end position="180"/>
    </location>
</feature>